<organism evidence="2 3">
    <name type="scientific">Caenorhabditis angaria</name>
    <dbReference type="NCBI Taxonomy" id="860376"/>
    <lineage>
        <taxon>Eukaryota</taxon>
        <taxon>Metazoa</taxon>
        <taxon>Ecdysozoa</taxon>
        <taxon>Nematoda</taxon>
        <taxon>Chromadorea</taxon>
        <taxon>Rhabditida</taxon>
        <taxon>Rhabditina</taxon>
        <taxon>Rhabditomorpha</taxon>
        <taxon>Rhabditoidea</taxon>
        <taxon>Rhabditidae</taxon>
        <taxon>Peloderinae</taxon>
        <taxon>Caenorhabditis</taxon>
    </lineage>
</organism>
<feature type="compositionally biased region" description="Pro residues" evidence="1">
    <location>
        <begin position="214"/>
        <end position="225"/>
    </location>
</feature>
<name>A0A9P1IUN5_9PELO</name>
<sequence length="279" mass="30590">MCNCISEPPIFDLPPPPDPSLIWHLISNEPYEQAEQCSSSSFITISDIDSGSGSETGTSSTSSPGFRILGRIRRRRKENAENSKKMSSDSILVAGEHLWTYNSMKPNGILMYSNNSNAGSRLFHHTPTTLRSYIGSNTAIPQVPPIRHSESTTLRLNPHDNSSAYHTVSLARNNLQSDVYEEIGPAQVNHYMTAGRNPSYHQNIQTIGRMSMRRPPPTCRPPQPPQTITTSPVCSELDDSGDNGGRESGYGTAPSWKSPSGSARIDTTPTPNPQTMTYV</sequence>
<dbReference type="Proteomes" id="UP001152747">
    <property type="component" value="Unassembled WGS sequence"/>
</dbReference>
<protein>
    <submittedName>
        <fullName evidence="2">Uncharacterized protein</fullName>
    </submittedName>
</protein>
<reference evidence="2" key="1">
    <citation type="submission" date="2022-11" db="EMBL/GenBank/DDBJ databases">
        <authorList>
            <person name="Kikuchi T."/>
        </authorList>
    </citation>
    <scope>NUCLEOTIDE SEQUENCE</scope>
    <source>
        <strain evidence="2">PS1010</strain>
    </source>
</reference>
<evidence type="ECO:0000313" key="3">
    <source>
        <dbReference type="Proteomes" id="UP001152747"/>
    </source>
</evidence>
<keyword evidence="3" id="KW-1185">Reference proteome</keyword>
<feature type="region of interest" description="Disordered" evidence="1">
    <location>
        <begin position="214"/>
        <end position="279"/>
    </location>
</feature>
<feature type="compositionally biased region" description="Polar residues" evidence="1">
    <location>
        <begin position="255"/>
        <end position="279"/>
    </location>
</feature>
<evidence type="ECO:0000313" key="2">
    <source>
        <dbReference type="EMBL" id="CAI5451562.1"/>
    </source>
</evidence>
<evidence type="ECO:0000256" key="1">
    <source>
        <dbReference type="SAM" id="MobiDB-lite"/>
    </source>
</evidence>
<dbReference type="OrthoDB" id="5830871at2759"/>
<dbReference type="EMBL" id="CANHGI010000005">
    <property type="protein sequence ID" value="CAI5451562.1"/>
    <property type="molecule type" value="Genomic_DNA"/>
</dbReference>
<comment type="caution">
    <text evidence="2">The sequence shown here is derived from an EMBL/GenBank/DDBJ whole genome shotgun (WGS) entry which is preliminary data.</text>
</comment>
<accession>A0A9P1IUN5</accession>
<dbReference type="AlphaFoldDB" id="A0A9P1IUN5"/>
<gene>
    <name evidence="2" type="ORF">CAMP_LOCUS14199</name>
</gene>
<proteinExistence type="predicted"/>